<comment type="similarity">
    <text evidence="2">Belongs to the polysaccharide synthase family.</text>
</comment>
<dbReference type="InterPro" id="IPR050833">
    <property type="entry name" value="Poly_Biosynth_Transport"/>
</dbReference>
<evidence type="ECO:0000256" key="3">
    <source>
        <dbReference type="ARBA" id="ARBA00022475"/>
    </source>
</evidence>
<organism evidence="8 9">
    <name type="scientific">Rhodopila globiformis</name>
    <name type="common">Rhodopseudomonas globiformis</name>
    <dbReference type="NCBI Taxonomy" id="1071"/>
    <lineage>
        <taxon>Bacteria</taxon>
        <taxon>Pseudomonadati</taxon>
        <taxon>Pseudomonadota</taxon>
        <taxon>Alphaproteobacteria</taxon>
        <taxon>Acetobacterales</taxon>
        <taxon>Acetobacteraceae</taxon>
        <taxon>Rhodopila</taxon>
    </lineage>
</organism>
<feature type="transmembrane region" description="Helical" evidence="7">
    <location>
        <begin position="73"/>
        <end position="94"/>
    </location>
</feature>
<feature type="transmembrane region" description="Helical" evidence="7">
    <location>
        <begin position="349"/>
        <end position="369"/>
    </location>
</feature>
<feature type="transmembrane region" description="Helical" evidence="7">
    <location>
        <begin position="196"/>
        <end position="216"/>
    </location>
</feature>
<dbReference type="PANTHER" id="PTHR30250:SF10">
    <property type="entry name" value="LIPOPOLYSACCHARIDE BIOSYNTHESIS PROTEIN WZXC"/>
    <property type="match status" value="1"/>
</dbReference>
<dbReference type="Proteomes" id="UP000239724">
    <property type="component" value="Unassembled WGS sequence"/>
</dbReference>
<feature type="transmembrane region" description="Helical" evidence="7">
    <location>
        <begin position="222"/>
        <end position="242"/>
    </location>
</feature>
<dbReference type="AlphaFoldDB" id="A0A2S6MYB1"/>
<feature type="transmembrane region" description="Helical" evidence="7">
    <location>
        <begin position="138"/>
        <end position="158"/>
    </location>
</feature>
<feature type="transmembrane region" description="Helical" evidence="7">
    <location>
        <begin position="320"/>
        <end position="342"/>
    </location>
</feature>
<feature type="transmembrane region" description="Helical" evidence="7">
    <location>
        <begin position="164"/>
        <end position="184"/>
    </location>
</feature>
<evidence type="ECO:0000256" key="7">
    <source>
        <dbReference type="SAM" id="Phobius"/>
    </source>
</evidence>
<gene>
    <name evidence="8" type="ORF">CCS01_27805</name>
</gene>
<evidence type="ECO:0000313" key="9">
    <source>
        <dbReference type="Proteomes" id="UP000239724"/>
    </source>
</evidence>
<keyword evidence="9" id="KW-1185">Reference proteome</keyword>
<dbReference type="OrthoDB" id="7254178at2"/>
<proteinExistence type="inferred from homology"/>
<keyword evidence="6 7" id="KW-0472">Membrane</keyword>
<keyword evidence="4 7" id="KW-0812">Transmembrane</keyword>
<comment type="subcellular location">
    <subcellularLocation>
        <location evidence="1">Cell membrane</location>
        <topology evidence="1">Multi-pass membrane protein</topology>
    </subcellularLocation>
</comment>
<dbReference type="EMBL" id="NHRY01000260">
    <property type="protein sequence ID" value="PPQ27355.1"/>
    <property type="molecule type" value="Genomic_DNA"/>
</dbReference>
<name>A0A2S6MYB1_RHOGL</name>
<sequence>MRRNALWSGLEALVAATLSFIASFVVARLIGPAELGIGAAATAVHVVFWVAVNGLFADALVQRLAVNDRMLSSAFWASLSVGFVAMLLQAASGWGLARLLHDGRLVPMTLVLAAALPLVGAGGVVQGMLTRERAYARLALRTILGQGVGTAVGVSAALAGAGAWALVVQQAVTSACGALVLLGSRGWLPALCFEGATVRSLLAVGMPLTASTLVLIARYRLFAVLIGGSAGAAVLGQVHLAFRLVDTVRELVFSALWRLMLPALAEHQTAQPKLLAQVDHWVRFSAALVLPLCLLLALGLERGVGLLMGPGWGAAGQAALPLVGLMALSTLMFPGGVALVALGQVRFTLYANLAAMVAACLGVVVLRPGDSWQAVMIWTVGQVLVSPYALWANAQALGVGLLRPLTGGFRIRATAL</sequence>
<protein>
    <recommendedName>
        <fullName evidence="10">Polysaccharide biosynthesis protein C-terminal domain-containing protein</fullName>
    </recommendedName>
</protein>
<evidence type="ECO:0000256" key="1">
    <source>
        <dbReference type="ARBA" id="ARBA00004651"/>
    </source>
</evidence>
<evidence type="ECO:0000313" key="8">
    <source>
        <dbReference type="EMBL" id="PPQ27355.1"/>
    </source>
</evidence>
<dbReference type="Pfam" id="PF13440">
    <property type="entry name" value="Polysacc_synt_3"/>
    <property type="match status" value="1"/>
</dbReference>
<feature type="transmembrane region" description="Helical" evidence="7">
    <location>
        <begin position="12"/>
        <end position="31"/>
    </location>
</feature>
<evidence type="ECO:0000256" key="2">
    <source>
        <dbReference type="ARBA" id="ARBA00007430"/>
    </source>
</evidence>
<comment type="caution">
    <text evidence="8">The sequence shown here is derived from an EMBL/GenBank/DDBJ whole genome shotgun (WGS) entry which is preliminary data.</text>
</comment>
<feature type="transmembrane region" description="Helical" evidence="7">
    <location>
        <begin position="37"/>
        <end position="61"/>
    </location>
</feature>
<accession>A0A2S6MYB1</accession>
<evidence type="ECO:0008006" key="10">
    <source>
        <dbReference type="Google" id="ProtNLM"/>
    </source>
</evidence>
<evidence type="ECO:0000256" key="4">
    <source>
        <dbReference type="ARBA" id="ARBA00022692"/>
    </source>
</evidence>
<keyword evidence="5 7" id="KW-1133">Transmembrane helix</keyword>
<keyword evidence="3" id="KW-1003">Cell membrane</keyword>
<feature type="transmembrane region" description="Helical" evidence="7">
    <location>
        <begin position="375"/>
        <end position="402"/>
    </location>
</feature>
<feature type="transmembrane region" description="Helical" evidence="7">
    <location>
        <begin position="281"/>
        <end position="300"/>
    </location>
</feature>
<evidence type="ECO:0000256" key="6">
    <source>
        <dbReference type="ARBA" id="ARBA00023136"/>
    </source>
</evidence>
<dbReference type="RefSeq" id="WP_104522085.1">
    <property type="nucleotide sequence ID" value="NZ_NHRY01000260.1"/>
</dbReference>
<reference evidence="8 9" key="1">
    <citation type="journal article" date="2018" name="Arch. Microbiol.">
        <title>New insights into the metabolic potential of the phototrophic purple bacterium Rhodopila globiformis DSM 161(T) from its draft genome sequence and evidence for a vanadium-dependent nitrogenase.</title>
        <authorList>
            <person name="Imhoff J.F."/>
            <person name="Rahn T."/>
            <person name="Kunzel S."/>
            <person name="Neulinger S.C."/>
        </authorList>
    </citation>
    <scope>NUCLEOTIDE SEQUENCE [LARGE SCALE GENOMIC DNA]</scope>
    <source>
        <strain evidence="8 9">DSM 161</strain>
    </source>
</reference>
<evidence type="ECO:0000256" key="5">
    <source>
        <dbReference type="ARBA" id="ARBA00022989"/>
    </source>
</evidence>
<dbReference type="GO" id="GO:0005886">
    <property type="term" value="C:plasma membrane"/>
    <property type="evidence" value="ECO:0007669"/>
    <property type="project" value="UniProtKB-SubCell"/>
</dbReference>
<dbReference type="PANTHER" id="PTHR30250">
    <property type="entry name" value="PST FAMILY PREDICTED COLANIC ACID TRANSPORTER"/>
    <property type="match status" value="1"/>
</dbReference>
<feature type="transmembrane region" description="Helical" evidence="7">
    <location>
        <begin position="106"/>
        <end position="126"/>
    </location>
</feature>